<accession>A0A8S3S1R8</accession>
<comment type="caution">
    <text evidence="1">The sequence shown here is derived from an EMBL/GenBank/DDBJ whole genome shotgun (WGS) entry which is preliminary data.</text>
</comment>
<reference evidence="1" key="1">
    <citation type="submission" date="2021-03" db="EMBL/GenBank/DDBJ databases">
        <authorList>
            <person name="Bekaert M."/>
        </authorList>
    </citation>
    <scope>NUCLEOTIDE SEQUENCE</scope>
</reference>
<dbReference type="Proteomes" id="UP000683360">
    <property type="component" value="Unassembled WGS sequence"/>
</dbReference>
<sequence length="152" mass="17518">MPDKKESPKNSMNVKAVNCFWSVIAGLSKDIPSFTIYRARSFAYIGYKLISTKEDLNTSSPYSSLYNDDQFQRILKNPLSAFKYATDELPNDEVVLNRKGTSLWLMFKYRPAATEDENRKYLDDAAEILSFSITQNPPSSPSRFFNQNERLF</sequence>
<keyword evidence="2" id="KW-1185">Reference proteome</keyword>
<dbReference type="EMBL" id="CAJPWZ010001456">
    <property type="protein sequence ID" value="CAG2215812.1"/>
    <property type="molecule type" value="Genomic_DNA"/>
</dbReference>
<protein>
    <submittedName>
        <fullName evidence="1">PSMD8</fullName>
    </submittedName>
</protein>
<dbReference type="AlphaFoldDB" id="A0A8S3S1R8"/>
<proteinExistence type="predicted"/>
<evidence type="ECO:0000313" key="2">
    <source>
        <dbReference type="Proteomes" id="UP000683360"/>
    </source>
</evidence>
<gene>
    <name evidence="1" type="ORF">MEDL_29570</name>
</gene>
<organism evidence="1 2">
    <name type="scientific">Mytilus edulis</name>
    <name type="common">Blue mussel</name>
    <dbReference type="NCBI Taxonomy" id="6550"/>
    <lineage>
        <taxon>Eukaryota</taxon>
        <taxon>Metazoa</taxon>
        <taxon>Spiralia</taxon>
        <taxon>Lophotrochozoa</taxon>
        <taxon>Mollusca</taxon>
        <taxon>Bivalvia</taxon>
        <taxon>Autobranchia</taxon>
        <taxon>Pteriomorphia</taxon>
        <taxon>Mytilida</taxon>
        <taxon>Mytiloidea</taxon>
        <taxon>Mytilidae</taxon>
        <taxon>Mytilinae</taxon>
        <taxon>Mytilus</taxon>
    </lineage>
</organism>
<name>A0A8S3S1R8_MYTED</name>
<evidence type="ECO:0000313" key="1">
    <source>
        <dbReference type="EMBL" id="CAG2215812.1"/>
    </source>
</evidence>